<dbReference type="EMBL" id="BFAV01000060">
    <property type="protein sequence ID" value="GBF32844.1"/>
    <property type="molecule type" value="Genomic_DNA"/>
</dbReference>
<dbReference type="OrthoDB" id="9777193at2"/>
<dbReference type="RefSeq" id="WP_104371320.1">
    <property type="nucleotide sequence ID" value="NZ_BFAV01000060.1"/>
</dbReference>
<dbReference type="Gene3D" id="3.30.30.40">
    <property type="match status" value="1"/>
</dbReference>
<dbReference type="InterPro" id="IPR037171">
    <property type="entry name" value="NagB/RpiA_transferase-like"/>
</dbReference>
<dbReference type="Pfam" id="PF01144">
    <property type="entry name" value="CoA_trans"/>
    <property type="match status" value="1"/>
</dbReference>
<accession>A0A2L2XA63</accession>
<evidence type="ECO:0000313" key="3">
    <source>
        <dbReference type="Proteomes" id="UP000239549"/>
    </source>
</evidence>
<dbReference type="Proteomes" id="UP000239549">
    <property type="component" value="Unassembled WGS sequence"/>
</dbReference>
<comment type="similarity">
    <text evidence="1">Belongs to the 3-oxoacid CoA-transferase subunit B family.</text>
</comment>
<dbReference type="PANTHER" id="PTHR43293">
    <property type="entry name" value="ACETATE COA-TRANSFERASE YDIF"/>
    <property type="match status" value="1"/>
</dbReference>
<gene>
    <name evidence="2" type="ORF">DCCM_1040</name>
</gene>
<keyword evidence="2" id="KW-0808">Transferase</keyword>
<comment type="caution">
    <text evidence="2">The sequence shown here is derived from an EMBL/GenBank/DDBJ whole genome shotgun (WGS) entry which is preliminary data.</text>
</comment>
<protein>
    <submittedName>
        <fullName evidence="2">3-oxoadipate CoA-transferase subunit A</fullName>
    </submittedName>
</protein>
<proteinExistence type="inferred from homology"/>
<sequence>MYWTGLSPDQAREMLAEKDKSKRDKRTDLASAVRKFVRDGYNVGIAGFVNSRQPVALIHQIIRQGFKELTLSFQSAGLGPEYLAGAMLLDDSRCSIKRLEFAYWAHESFGISPLFRHLTENGLIELEDWSNFNMSARFKAGAMGIPFIPCRSPLGSDVMRANRSQVMQCPFTGTPVALVPASHPQVALIHVQEADIYGNCRLQGPLFTCPEIAMASGHTIVTCERIVEHEEMVREPNRINIPFFAVDAVVEVPFGAYPGNCHSHYYFDDKHIREFRAAGEAFRKGDSAPLKEYYDRYILQVVDTEEFIDRIPYSQLKHIQKIELRDFMLIQDAPPELQRADNGRDD</sequence>
<name>A0A2L2XA63_9FIRM</name>
<dbReference type="AlphaFoldDB" id="A0A2L2XA63"/>
<dbReference type="InterPro" id="IPR004165">
    <property type="entry name" value="CoA_trans_fam_I"/>
</dbReference>
<dbReference type="GO" id="GO:0008410">
    <property type="term" value="F:CoA-transferase activity"/>
    <property type="evidence" value="ECO:0007669"/>
    <property type="project" value="InterPro"/>
</dbReference>
<dbReference type="SMART" id="SM00882">
    <property type="entry name" value="CoA_trans"/>
    <property type="match status" value="1"/>
</dbReference>
<dbReference type="SUPFAM" id="SSF100950">
    <property type="entry name" value="NagB/RpiA/CoA transferase-like"/>
    <property type="match status" value="1"/>
</dbReference>
<evidence type="ECO:0000256" key="1">
    <source>
        <dbReference type="ARBA" id="ARBA00007047"/>
    </source>
</evidence>
<dbReference type="Gene3D" id="3.40.1080.10">
    <property type="entry name" value="Glutaconate Coenzyme A-transferase"/>
    <property type="match status" value="1"/>
</dbReference>
<dbReference type="PANTHER" id="PTHR43293:SF3">
    <property type="entry name" value="CHOLESTEROL RING-CLEAVING HYDROLASE IPDB SUBUNIT"/>
    <property type="match status" value="1"/>
</dbReference>
<reference evidence="3" key="1">
    <citation type="submission" date="2018-02" db="EMBL/GenBank/DDBJ databases">
        <title>Genome sequence of Desulfocucumis palustris strain NAW-5.</title>
        <authorList>
            <person name="Watanabe M."/>
            <person name="Kojima H."/>
            <person name="Fukui M."/>
        </authorList>
    </citation>
    <scope>NUCLEOTIDE SEQUENCE [LARGE SCALE GENOMIC DNA]</scope>
    <source>
        <strain evidence="3">NAW-5</strain>
    </source>
</reference>
<evidence type="ECO:0000313" key="2">
    <source>
        <dbReference type="EMBL" id="GBF32844.1"/>
    </source>
</evidence>
<organism evidence="2 3">
    <name type="scientific">Desulfocucumis palustris</name>
    <dbReference type="NCBI Taxonomy" id="1898651"/>
    <lineage>
        <taxon>Bacteria</taxon>
        <taxon>Bacillati</taxon>
        <taxon>Bacillota</taxon>
        <taxon>Clostridia</taxon>
        <taxon>Eubacteriales</taxon>
        <taxon>Desulfocucumaceae</taxon>
        <taxon>Desulfocucumis</taxon>
    </lineage>
</organism>
<keyword evidence="3" id="KW-1185">Reference proteome</keyword>